<name>A0A395IPA3_9HELO</name>
<feature type="compositionally biased region" description="Pro residues" evidence="1">
    <location>
        <begin position="231"/>
        <end position="249"/>
    </location>
</feature>
<organism evidence="2 3">
    <name type="scientific">Monilinia fructigena</name>
    <dbReference type="NCBI Taxonomy" id="38457"/>
    <lineage>
        <taxon>Eukaryota</taxon>
        <taxon>Fungi</taxon>
        <taxon>Dikarya</taxon>
        <taxon>Ascomycota</taxon>
        <taxon>Pezizomycotina</taxon>
        <taxon>Leotiomycetes</taxon>
        <taxon>Helotiales</taxon>
        <taxon>Sclerotiniaceae</taxon>
        <taxon>Monilinia</taxon>
    </lineage>
</organism>
<evidence type="ECO:0000313" key="2">
    <source>
        <dbReference type="EMBL" id="RAL62112.1"/>
    </source>
</evidence>
<feature type="compositionally biased region" description="Basic and acidic residues" evidence="1">
    <location>
        <begin position="250"/>
        <end position="259"/>
    </location>
</feature>
<comment type="caution">
    <text evidence="2">The sequence shown here is derived from an EMBL/GenBank/DDBJ whole genome shotgun (WGS) entry which is preliminary data.</text>
</comment>
<feature type="compositionally biased region" description="Polar residues" evidence="1">
    <location>
        <begin position="178"/>
        <end position="193"/>
    </location>
</feature>
<protein>
    <submittedName>
        <fullName evidence="2">Uncharacterized protein</fullName>
    </submittedName>
</protein>
<proteinExistence type="predicted"/>
<dbReference type="AlphaFoldDB" id="A0A395IPA3"/>
<feature type="region of interest" description="Disordered" evidence="1">
    <location>
        <begin position="118"/>
        <end position="287"/>
    </location>
</feature>
<feature type="compositionally biased region" description="Polar residues" evidence="1">
    <location>
        <begin position="131"/>
        <end position="149"/>
    </location>
</feature>
<keyword evidence="3" id="KW-1185">Reference proteome</keyword>
<gene>
    <name evidence="2" type="ORF">DID88_002598</name>
</gene>
<sequence>MIGSLPPGLSPLIPTYTTSASDEQKATNVVMTNTKFNSLHPGRLNFGEFLPDNELKTIQSTSNINDPSPAFYLSPGPRVGKEAPDWNPTINGNNQAFATDLSDDTFLRMFDDIIQTPSPIAQDKQHEAVGSSLNIKTKNFSSGAATGSLKTEENSTKSMSQRQRDNSLAAFQIDTRPSGIQSNETSKVPSTNEPFKMENAPKPTNVDMNNAPGKRSSNSNTNAKTPKTKNTPPPLRHPPRPRPPPTPHPLPKESVERAPKRSSPPLNPSRPEKNTWKRTGAPHANVA</sequence>
<evidence type="ECO:0000313" key="3">
    <source>
        <dbReference type="Proteomes" id="UP000249056"/>
    </source>
</evidence>
<accession>A0A395IPA3</accession>
<feature type="compositionally biased region" description="Low complexity" evidence="1">
    <location>
        <begin position="216"/>
        <end position="230"/>
    </location>
</feature>
<dbReference type="Proteomes" id="UP000249056">
    <property type="component" value="Unassembled WGS sequence"/>
</dbReference>
<reference evidence="2 3" key="1">
    <citation type="submission" date="2018-06" db="EMBL/GenBank/DDBJ databases">
        <title>Genome Sequence of the Brown Rot Fungal Pathogen Monilinia fructigena.</title>
        <authorList>
            <person name="Landi L."/>
            <person name="De Miccolis Angelini R.M."/>
            <person name="Pollastro S."/>
            <person name="Abate D."/>
            <person name="Faretra F."/>
            <person name="Romanazzi G."/>
        </authorList>
    </citation>
    <scope>NUCLEOTIDE SEQUENCE [LARGE SCALE GENOMIC DNA]</scope>
    <source>
        <strain evidence="2 3">Mfrg269</strain>
    </source>
</reference>
<evidence type="ECO:0000256" key="1">
    <source>
        <dbReference type="SAM" id="MobiDB-lite"/>
    </source>
</evidence>
<dbReference type="OrthoDB" id="3534008at2759"/>
<dbReference type="EMBL" id="QKRW01000026">
    <property type="protein sequence ID" value="RAL62112.1"/>
    <property type="molecule type" value="Genomic_DNA"/>
</dbReference>